<keyword evidence="4" id="KW-1133">Transmembrane helix</keyword>
<dbReference type="PANTHER" id="PTHR44227:SF3">
    <property type="entry name" value="PROTEIN O-MANNOSYL-TRANSFERASE TMTC4"/>
    <property type="match status" value="1"/>
</dbReference>
<evidence type="ECO:0000256" key="4">
    <source>
        <dbReference type="SAM" id="Phobius"/>
    </source>
</evidence>
<accession>A0A7V8V348</accession>
<dbReference type="Gene3D" id="1.25.40.10">
    <property type="entry name" value="Tetratricopeptide repeat domain"/>
    <property type="match status" value="1"/>
</dbReference>
<dbReference type="InterPro" id="IPR052346">
    <property type="entry name" value="O-mannosyl-transferase_TMTC"/>
</dbReference>
<evidence type="ECO:0000256" key="3">
    <source>
        <dbReference type="PROSITE-ProRule" id="PRU00339"/>
    </source>
</evidence>
<evidence type="ECO:0000256" key="2">
    <source>
        <dbReference type="ARBA" id="ARBA00022803"/>
    </source>
</evidence>
<dbReference type="InterPro" id="IPR011990">
    <property type="entry name" value="TPR-like_helical_dom_sf"/>
</dbReference>
<dbReference type="EMBL" id="JABRWO010000003">
    <property type="protein sequence ID" value="MBA2114057.1"/>
    <property type="molecule type" value="Genomic_DNA"/>
</dbReference>
<proteinExistence type="predicted"/>
<feature type="transmembrane region" description="Helical" evidence="4">
    <location>
        <begin position="12"/>
        <end position="31"/>
    </location>
</feature>
<feature type="transmembrane region" description="Helical" evidence="4">
    <location>
        <begin position="305"/>
        <end position="326"/>
    </location>
</feature>
<dbReference type="AlphaFoldDB" id="A0A7V8V348"/>
<reference evidence="5 6" key="1">
    <citation type="submission" date="2020-05" db="EMBL/GenBank/DDBJ databases">
        <title>Bremerella alba sp. nov., a novel planctomycete isolated from the surface of the macroalga Fucus spiralis.</title>
        <authorList>
            <person name="Godinho O."/>
            <person name="Botelho R."/>
            <person name="Albuquerque L."/>
            <person name="Wiegand S."/>
            <person name="Da Costa M.S."/>
            <person name="Lobo-Da-Cunha A."/>
            <person name="Jogler C."/>
            <person name="Lage O.M."/>
        </authorList>
    </citation>
    <scope>NUCLEOTIDE SEQUENCE [LARGE SCALE GENOMIC DNA]</scope>
    <source>
        <strain evidence="5 6">FF15</strain>
    </source>
</reference>
<feature type="repeat" description="TPR" evidence="3">
    <location>
        <begin position="438"/>
        <end position="471"/>
    </location>
</feature>
<keyword evidence="4" id="KW-0472">Membrane</keyword>
<feature type="transmembrane region" description="Helical" evidence="4">
    <location>
        <begin position="332"/>
        <end position="350"/>
    </location>
</feature>
<organism evidence="5 6">
    <name type="scientific">Bremerella alba</name>
    <dbReference type="NCBI Taxonomy" id="980252"/>
    <lineage>
        <taxon>Bacteria</taxon>
        <taxon>Pseudomonadati</taxon>
        <taxon>Planctomycetota</taxon>
        <taxon>Planctomycetia</taxon>
        <taxon>Pirellulales</taxon>
        <taxon>Pirellulaceae</taxon>
        <taxon>Bremerella</taxon>
    </lineage>
</organism>
<feature type="transmembrane region" description="Helical" evidence="4">
    <location>
        <begin position="362"/>
        <end position="385"/>
    </location>
</feature>
<evidence type="ECO:0000313" key="5">
    <source>
        <dbReference type="EMBL" id="MBA2114057.1"/>
    </source>
</evidence>
<keyword evidence="4" id="KW-0812">Transmembrane</keyword>
<name>A0A7V8V348_9BACT</name>
<gene>
    <name evidence="5" type="ORF">HOV93_12110</name>
</gene>
<keyword evidence="6" id="KW-1185">Reference proteome</keyword>
<keyword evidence="2 3" id="KW-0802">TPR repeat</keyword>
<comment type="caution">
    <text evidence="5">The sequence shown here is derived from an EMBL/GenBank/DDBJ whole genome shotgun (WGS) entry which is preliminary data.</text>
</comment>
<dbReference type="Proteomes" id="UP000551616">
    <property type="component" value="Unassembled WGS sequence"/>
</dbReference>
<keyword evidence="1" id="KW-0677">Repeat</keyword>
<feature type="transmembrane region" description="Helical" evidence="4">
    <location>
        <begin position="397"/>
        <end position="415"/>
    </location>
</feature>
<evidence type="ECO:0000313" key="6">
    <source>
        <dbReference type="Proteomes" id="UP000551616"/>
    </source>
</evidence>
<protein>
    <recommendedName>
        <fullName evidence="7">Tetratricopeptide repeat protein</fullName>
    </recommendedName>
</protein>
<evidence type="ECO:0000256" key="1">
    <source>
        <dbReference type="ARBA" id="ARBA00022737"/>
    </source>
</evidence>
<evidence type="ECO:0008006" key="7">
    <source>
        <dbReference type="Google" id="ProtNLM"/>
    </source>
</evidence>
<feature type="transmembrane region" description="Helical" evidence="4">
    <location>
        <begin position="148"/>
        <end position="167"/>
    </location>
</feature>
<feature type="repeat" description="TPR" evidence="3">
    <location>
        <begin position="538"/>
        <end position="571"/>
    </location>
</feature>
<feature type="transmembrane region" description="Helical" evidence="4">
    <location>
        <begin position="220"/>
        <end position="237"/>
    </location>
</feature>
<feature type="transmembrane region" description="Helical" evidence="4">
    <location>
        <begin position="82"/>
        <end position="104"/>
    </location>
</feature>
<dbReference type="PROSITE" id="PS50293">
    <property type="entry name" value="TPR_REGION"/>
    <property type="match status" value="2"/>
</dbReference>
<dbReference type="SUPFAM" id="SSF48452">
    <property type="entry name" value="TPR-like"/>
    <property type="match status" value="1"/>
</dbReference>
<dbReference type="PANTHER" id="PTHR44227">
    <property type="match status" value="1"/>
</dbReference>
<dbReference type="PROSITE" id="PS50005">
    <property type="entry name" value="TPR"/>
    <property type="match status" value="2"/>
</dbReference>
<sequence length="596" mass="67032">MLEVSDKKSRQTLLLFAVAIGIASAVCYHRTLEFPFHFDGEKQIVDNSQLGDLSWHHFPSGPRTLVTASWRLNYRTSGKNPFSYHLVNIAIHTTSGLLLFGLVYKTLRSQDIPARYRDQAALLAGIIALIWTVHPLQTQSVTYIIQRYESLMGLFFLLAFFCLACSVGSSRKWLWLAGCIVACYLAMVSKEVAVALPILLLWYDRTFISPSWKELVRSHFPLYVAALCTWLVFLPFANQSEQKLKADNVAYVVETSIVDGHVQERAITAWDYLLRQPQAILLYLRLVFFPYGQSLDHGWRATTTLVEAVLPGLLIFLLLGATIWSTVHYPRFGFLGGWFFLILAPTSSILPIKDVAVEHRMYLPSAAVLAFLILVVFEGLCRRYGSSKHSISQVRRGVLISGVAVALIFSGVTLVRNEVYRSKLGLWTDVTSKAPEYARGYYGLARAHIDLKQFEPAIASLQRAIELDPRYTDAYVSLGRIVHASQPEYATQLFTAAVKVDPNSSEAHSNLGAMLTEKMPKLALVHYQQAIHLNEENADAHNNIANLFARRGQFSEAVRHYEAALSIRPDFDQAAMNLETVRHLAIARDQEQVNPN</sequence>
<dbReference type="SMART" id="SM00028">
    <property type="entry name" value="TPR"/>
    <property type="match status" value="3"/>
</dbReference>
<dbReference type="InterPro" id="IPR019734">
    <property type="entry name" value="TPR_rpt"/>
</dbReference>
<feature type="transmembrane region" description="Helical" evidence="4">
    <location>
        <begin position="174"/>
        <end position="200"/>
    </location>
</feature>
<dbReference type="Pfam" id="PF00515">
    <property type="entry name" value="TPR_1"/>
    <property type="match status" value="2"/>
</dbReference>